<feature type="domain" description="IraD/Gp25-like" evidence="2">
    <location>
        <begin position="118"/>
        <end position="214"/>
    </location>
</feature>
<dbReference type="InterPro" id="IPR053176">
    <property type="entry name" value="T6SS_TssE1-like"/>
</dbReference>
<dbReference type="PANTHER" id="PTHR38595:SF1">
    <property type="entry name" value="TYPE VI SECRETION SYSTEM COMPONENT TSSE1"/>
    <property type="match status" value="1"/>
</dbReference>
<dbReference type="EMBL" id="CP104562">
    <property type="protein sequence ID" value="UXH78520.1"/>
    <property type="molecule type" value="Genomic_DNA"/>
</dbReference>
<accession>A0ABY6B0E0</accession>
<feature type="region of interest" description="Disordered" evidence="1">
    <location>
        <begin position="33"/>
        <end position="54"/>
    </location>
</feature>
<evidence type="ECO:0000259" key="2">
    <source>
        <dbReference type="Pfam" id="PF04965"/>
    </source>
</evidence>
<proteinExistence type="predicted"/>
<dbReference type="PANTHER" id="PTHR38595">
    <property type="entry name" value="CYTOPLASMIC PROTEIN-RELATED"/>
    <property type="match status" value="1"/>
</dbReference>
<name>A0ABY6B0E0_9BURK</name>
<evidence type="ECO:0000313" key="4">
    <source>
        <dbReference type="Proteomes" id="UP001064933"/>
    </source>
</evidence>
<dbReference type="Proteomes" id="UP001064933">
    <property type="component" value="Chromosome"/>
</dbReference>
<sequence>MTQTAASVMTGDLPRDWRAPSLLDRLFPDLEGAAADPAHGSRHGPLHQGMGDRGAQAGARTTARGATQGEVHGHVHIEAVVGAGALAWAEGEAGRPFDSFLSPVARSPLPDHDDPRQALRRAVLRHVDWLFNTIRPEPGSLAASEPVGHAPDRVALPWRDLPHVQRSVLNYGIPAFTGRLLTALDSRELERSLEEALRRFEPRLRPESIRITVASGAEATTGVPGAMPAADRAAPQVRVFIRAELWDRSRPQMLTLAADMDVDTGRTRVLDLGG</sequence>
<dbReference type="SUPFAM" id="SSF160719">
    <property type="entry name" value="gpW/gp25-like"/>
    <property type="match status" value="1"/>
</dbReference>
<evidence type="ECO:0000313" key="3">
    <source>
        <dbReference type="EMBL" id="UXH78520.1"/>
    </source>
</evidence>
<dbReference type="InterPro" id="IPR007048">
    <property type="entry name" value="IraD/Gp25-like"/>
</dbReference>
<dbReference type="Pfam" id="PF04965">
    <property type="entry name" value="GPW_gp25"/>
    <property type="match status" value="1"/>
</dbReference>
<gene>
    <name evidence="3" type="ORF">N4261_00860</name>
</gene>
<dbReference type="RefSeq" id="WP_261758334.1">
    <property type="nucleotide sequence ID" value="NZ_CP104562.2"/>
</dbReference>
<protein>
    <submittedName>
        <fullName evidence="3">GPW/gp25 family protein</fullName>
    </submittedName>
</protein>
<organism evidence="3 4">
    <name type="scientific">Roseateles amylovorans</name>
    <dbReference type="NCBI Taxonomy" id="2978473"/>
    <lineage>
        <taxon>Bacteria</taxon>
        <taxon>Pseudomonadati</taxon>
        <taxon>Pseudomonadota</taxon>
        <taxon>Betaproteobacteria</taxon>
        <taxon>Burkholderiales</taxon>
        <taxon>Sphaerotilaceae</taxon>
        <taxon>Roseateles</taxon>
    </lineage>
</organism>
<reference evidence="3" key="1">
    <citation type="submission" date="2022-10" db="EMBL/GenBank/DDBJ databases">
        <title>Characterization and whole genome sequencing of a new Roseateles species, isolated from fresh water.</title>
        <authorList>
            <person name="Guliayeva D.Y."/>
            <person name="Akhremchuk A.E."/>
            <person name="Sikolenko M.A."/>
            <person name="Valentovich L.N."/>
            <person name="Sidarenka A.V."/>
        </authorList>
    </citation>
    <scope>NUCLEOTIDE SEQUENCE</scope>
    <source>
        <strain evidence="3">BIM B-1768</strain>
    </source>
</reference>
<evidence type="ECO:0000256" key="1">
    <source>
        <dbReference type="SAM" id="MobiDB-lite"/>
    </source>
</evidence>
<keyword evidence="4" id="KW-1185">Reference proteome</keyword>